<comment type="caution">
    <text evidence="3">The sequence shown here is derived from an EMBL/GenBank/DDBJ whole genome shotgun (WGS) entry which is preliminary data.</text>
</comment>
<dbReference type="InterPro" id="IPR001919">
    <property type="entry name" value="CBD2"/>
</dbReference>
<feature type="domain" description="CBM2" evidence="2">
    <location>
        <begin position="48"/>
        <end position="157"/>
    </location>
</feature>
<dbReference type="Pfam" id="PF17996">
    <property type="entry name" value="CE2_N"/>
    <property type="match status" value="1"/>
</dbReference>
<dbReference type="InterPro" id="IPR036514">
    <property type="entry name" value="SGNH_hydro_sf"/>
</dbReference>
<feature type="chain" id="PRO_5045574742" evidence="1">
    <location>
        <begin position="31"/>
        <end position="497"/>
    </location>
</feature>
<protein>
    <submittedName>
        <fullName evidence="3">Cellulose binding domain-containing protein</fullName>
    </submittedName>
</protein>
<dbReference type="Gene3D" id="2.60.40.290">
    <property type="match status" value="1"/>
</dbReference>
<feature type="signal peptide" evidence="1">
    <location>
        <begin position="1"/>
        <end position="30"/>
    </location>
</feature>
<dbReference type="SUPFAM" id="SSF49384">
    <property type="entry name" value="Carbohydrate-binding domain"/>
    <property type="match status" value="1"/>
</dbReference>
<dbReference type="Pfam" id="PF00553">
    <property type="entry name" value="CBM_2"/>
    <property type="match status" value="1"/>
</dbReference>
<gene>
    <name evidence="3" type="ORF">ACFPZ3_21885</name>
</gene>
<dbReference type="InterPro" id="IPR052762">
    <property type="entry name" value="PCW_deacetylase/CE"/>
</dbReference>
<dbReference type="CDD" id="cd01831">
    <property type="entry name" value="Endoglucanase_E_like"/>
    <property type="match status" value="1"/>
</dbReference>
<dbReference type="PROSITE" id="PS51173">
    <property type="entry name" value="CBM2"/>
    <property type="match status" value="1"/>
</dbReference>
<evidence type="ECO:0000256" key="1">
    <source>
        <dbReference type="SAM" id="SignalP"/>
    </source>
</evidence>
<dbReference type="InterPro" id="IPR008965">
    <property type="entry name" value="CBM2/CBM3_carb-bd_dom_sf"/>
</dbReference>
<sequence>MKNLRWRKMWGLIATTVLGMGASLIEPASALDCHHSTCSPDSPPPEQISTVGDTCTAAYRVSGSWDGGFQSEVVVTNDAGTPLNGWKVTLNLPTGAKISSLWNGVNSGTSGTVTVTNAAYNGTIGAGRSTAFGFTGTGNGTGATVSCSTGSTPPTGNVPAQAHTVGRIKDQGTSVQYTWPGVSFEGRFRGTGVGIVLNDAANDYDVQIDNAAPTTLRTPGNTTHWVSNLSNGEHTVRVAKRTESPWQAGEFGGFVAASGGGILAKPAARTRQIEFIGDSWTAGYGNMSTSRDCAGSGGINPNSNADQTFGALAARGLNADYQITAWSGMGVVRNYNGGNAGTDFRTYYDRTLQAVDAAVWQRPSSWKPQVVVVGLGINDFSTALNPGEPWADAAALAAGYRDAYLGFLDKLRGRYGSDTHIVLTYPTLSNTTAMADSVQQIVQRRNSQGDTRVKALHYDNAALGLDLLGCDWHPSLHDHRLLADTLRSFIGTLPVKW</sequence>
<dbReference type="PANTHER" id="PTHR37834:SF2">
    <property type="entry name" value="ESTERASE, SGNH HYDROLASE-TYPE"/>
    <property type="match status" value="1"/>
</dbReference>
<dbReference type="SUPFAM" id="SSF52266">
    <property type="entry name" value="SGNH hydrolase"/>
    <property type="match status" value="1"/>
</dbReference>
<keyword evidence="1" id="KW-0732">Signal</keyword>
<dbReference type="InterPro" id="IPR040794">
    <property type="entry name" value="CE2_N"/>
</dbReference>
<dbReference type="Proteomes" id="UP001596058">
    <property type="component" value="Unassembled WGS sequence"/>
</dbReference>
<reference evidence="4" key="1">
    <citation type="journal article" date="2019" name="Int. J. Syst. Evol. Microbiol.">
        <title>The Global Catalogue of Microorganisms (GCM) 10K type strain sequencing project: providing services to taxonomists for standard genome sequencing and annotation.</title>
        <authorList>
            <consortium name="The Broad Institute Genomics Platform"/>
            <consortium name="The Broad Institute Genome Sequencing Center for Infectious Disease"/>
            <person name="Wu L."/>
            <person name="Ma J."/>
        </authorList>
    </citation>
    <scope>NUCLEOTIDE SEQUENCE [LARGE SCALE GENOMIC DNA]</scope>
    <source>
        <strain evidence="4">CCUG 53903</strain>
    </source>
</reference>
<dbReference type="InterPro" id="IPR012291">
    <property type="entry name" value="CBM2_carb-bd_dom_sf"/>
</dbReference>
<evidence type="ECO:0000259" key="2">
    <source>
        <dbReference type="PROSITE" id="PS51173"/>
    </source>
</evidence>
<name>A0ABW1CME5_9ACTN</name>
<dbReference type="Gene3D" id="2.60.120.260">
    <property type="entry name" value="Galactose-binding domain-like"/>
    <property type="match status" value="1"/>
</dbReference>
<evidence type="ECO:0000313" key="3">
    <source>
        <dbReference type="EMBL" id="MFC5826527.1"/>
    </source>
</evidence>
<dbReference type="RefSeq" id="WP_379516038.1">
    <property type="nucleotide sequence ID" value="NZ_JBHSPA010000025.1"/>
</dbReference>
<dbReference type="EMBL" id="JBHSPA010000025">
    <property type="protein sequence ID" value="MFC5826527.1"/>
    <property type="molecule type" value="Genomic_DNA"/>
</dbReference>
<evidence type="ECO:0000313" key="4">
    <source>
        <dbReference type="Proteomes" id="UP001596058"/>
    </source>
</evidence>
<dbReference type="SMART" id="SM00637">
    <property type="entry name" value="CBD_II"/>
    <property type="match status" value="1"/>
</dbReference>
<proteinExistence type="predicted"/>
<keyword evidence="4" id="KW-1185">Reference proteome</keyword>
<dbReference type="PANTHER" id="PTHR37834">
    <property type="entry name" value="GDSL-LIKE LIPASE/ACYLHYDROLASE DOMAIN PROTEIN (AFU_ORTHOLOGUE AFUA_2G00620)"/>
    <property type="match status" value="1"/>
</dbReference>
<dbReference type="InterPro" id="IPR001087">
    <property type="entry name" value="GDSL"/>
</dbReference>
<dbReference type="Gene3D" id="3.40.50.1110">
    <property type="entry name" value="SGNH hydrolase"/>
    <property type="match status" value="1"/>
</dbReference>
<dbReference type="Pfam" id="PF00657">
    <property type="entry name" value="Lipase_GDSL"/>
    <property type="match status" value="1"/>
</dbReference>
<organism evidence="3 4">
    <name type="scientific">Nonomuraea insulae</name>
    <dbReference type="NCBI Taxonomy" id="1616787"/>
    <lineage>
        <taxon>Bacteria</taxon>
        <taxon>Bacillati</taxon>
        <taxon>Actinomycetota</taxon>
        <taxon>Actinomycetes</taxon>
        <taxon>Streptosporangiales</taxon>
        <taxon>Streptosporangiaceae</taxon>
        <taxon>Nonomuraea</taxon>
    </lineage>
</organism>
<accession>A0ABW1CME5</accession>
<dbReference type="InterPro" id="IPR037461">
    <property type="entry name" value="CtCE2-like_dom"/>
</dbReference>